<dbReference type="InterPro" id="IPR005001">
    <property type="entry name" value="Hfq"/>
</dbReference>
<evidence type="ECO:0000256" key="1">
    <source>
        <dbReference type="ARBA" id="ARBA00022884"/>
    </source>
</evidence>
<keyword evidence="1" id="KW-0694">RNA-binding</keyword>
<sequence length="70" mass="8224">MNKKSNNFELVQDYQLRNLAEKLIECVIITVNGVQMKGIILFYDRYCIVLQNHKGINCMIYKHAISTIKF</sequence>
<dbReference type="GO" id="GO:0006355">
    <property type="term" value="P:regulation of DNA-templated transcription"/>
    <property type="evidence" value="ECO:0007669"/>
    <property type="project" value="InterPro"/>
</dbReference>
<dbReference type="GO" id="GO:0043487">
    <property type="term" value="P:regulation of RNA stability"/>
    <property type="evidence" value="ECO:0007669"/>
    <property type="project" value="TreeGrafter"/>
</dbReference>
<dbReference type="GO" id="GO:0005829">
    <property type="term" value="C:cytosol"/>
    <property type="evidence" value="ECO:0007669"/>
    <property type="project" value="TreeGrafter"/>
</dbReference>
<evidence type="ECO:0000313" key="3">
    <source>
        <dbReference type="EMBL" id="ANY67963.1"/>
    </source>
</evidence>
<evidence type="ECO:0000256" key="2">
    <source>
        <dbReference type="ARBA" id="ARBA00023016"/>
    </source>
</evidence>
<dbReference type="Pfam" id="PF17209">
    <property type="entry name" value="Hfq"/>
    <property type="match status" value="1"/>
</dbReference>
<accession>A0A1B2DJS9</accession>
<dbReference type="PANTHER" id="PTHR34772">
    <property type="entry name" value="RNA-BINDING PROTEIN HFQ"/>
    <property type="match status" value="1"/>
</dbReference>
<dbReference type="Gene3D" id="2.30.30.100">
    <property type="match status" value="1"/>
</dbReference>
<dbReference type="GO" id="GO:0045974">
    <property type="term" value="P:regulation of translation, ncRNA-mediated"/>
    <property type="evidence" value="ECO:0007669"/>
    <property type="project" value="TreeGrafter"/>
</dbReference>
<dbReference type="InterPro" id="IPR010920">
    <property type="entry name" value="LSM_dom_sf"/>
</dbReference>
<protein>
    <recommendedName>
        <fullName evidence="4">RNA chaperone Hfq</fullName>
    </recommendedName>
</protein>
<dbReference type="PANTHER" id="PTHR34772:SF1">
    <property type="entry name" value="RNA-BINDING PROTEIN HFQ"/>
    <property type="match status" value="1"/>
</dbReference>
<name>A0A1B2DJS9_9BACL</name>
<dbReference type="SUPFAM" id="SSF50182">
    <property type="entry name" value="Sm-like ribonucleoproteins"/>
    <property type="match status" value="1"/>
</dbReference>
<evidence type="ECO:0008006" key="4">
    <source>
        <dbReference type="Google" id="ProtNLM"/>
    </source>
</evidence>
<organism evidence="3">
    <name type="scientific">Paenibacillus sp. BIHB 4019</name>
    <dbReference type="NCBI Taxonomy" id="1870819"/>
    <lineage>
        <taxon>Bacteria</taxon>
        <taxon>Bacillati</taxon>
        <taxon>Bacillota</taxon>
        <taxon>Bacilli</taxon>
        <taxon>Bacillales</taxon>
        <taxon>Paenibacillaceae</taxon>
        <taxon>Paenibacillus</taxon>
    </lineage>
</organism>
<gene>
    <name evidence="3" type="ORF">BBD42_16895</name>
</gene>
<keyword evidence="2" id="KW-0346">Stress response</keyword>
<proteinExistence type="predicted"/>
<dbReference type="AlphaFoldDB" id="A0A1B2DJS9"/>
<dbReference type="EMBL" id="CP016808">
    <property type="protein sequence ID" value="ANY67963.1"/>
    <property type="molecule type" value="Genomic_DNA"/>
</dbReference>
<dbReference type="GO" id="GO:0003723">
    <property type="term" value="F:RNA binding"/>
    <property type="evidence" value="ECO:0007669"/>
    <property type="project" value="UniProtKB-KW"/>
</dbReference>
<reference evidence="3" key="1">
    <citation type="submission" date="2016-08" db="EMBL/GenBank/DDBJ databases">
        <title>Complete Genome Seqeunce of Paenibacillus sp. BIHB 4019 from tea rhizoplane.</title>
        <authorList>
            <person name="Thakur R."/>
            <person name="Swarnkar M.K."/>
            <person name="Gulati A."/>
        </authorList>
    </citation>
    <scope>NUCLEOTIDE SEQUENCE [LARGE SCALE GENOMIC DNA]</scope>
    <source>
        <strain evidence="3">BIHB4019</strain>
    </source>
</reference>